<sequence>MLKRDLQTIQLKLSDLEEYEAVRRRNKIKAAIDAGRASSVTATATETALSTASDSTSETPVTQRQMEELPPATGWSTAVITSSSNTNSGSTEDDTSVVAVVDDNDTVAELSDDGWVDIDEEDGARGGE</sequence>
<feature type="compositionally biased region" description="Low complexity" evidence="2">
    <location>
        <begin position="37"/>
        <end position="59"/>
    </location>
</feature>
<keyword evidence="3" id="KW-1185">Reference proteome</keyword>
<name>A0A6J1LPP7_DROHY</name>
<reference evidence="4" key="1">
    <citation type="submission" date="2025-08" db="UniProtKB">
        <authorList>
            <consortium name="RefSeq"/>
        </authorList>
    </citation>
    <scope>IDENTIFICATION</scope>
    <source>
        <strain evidence="4">15085-1641.00</strain>
        <tissue evidence="4">Whole body</tissue>
    </source>
</reference>
<dbReference type="Pfam" id="PF10471">
    <property type="entry name" value="ANAPC_CDC26"/>
    <property type="match status" value="1"/>
</dbReference>
<evidence type="ECO:0000256" key="1">
    <source>
        <dbReference type="ARBA" id="ARBA00022786"/>
    </source>
</evidence>
<keyword evidence="1" id="KW-0833">Ubl conjugation pathway</keyword>
<protein>
    <submittedName>
        <fullName evidence="4">Uncharacterized protein LOC111596786</fullName>
    </submittedName>
</protein>
<evidence type="ECO:0000313" key="4">
    <source>
        <dbReference type="RefSeq" id="XP_023166907.1"/>
    </source>
</evidence>
<feature type="region of interest" description="Disordered" evidence="2">
    <location>
        <begin position="33"/>
        <end position="97"/>
    </location>
</feature>
<dbReference type="AlphaFoldDB" id="A0A6J1LPP7"/>
<organism evidence="3 4">
    <name type="scientific">Drosophila hydei</name>
    <name type="common">Fruit fly</name>
    <dbReference type="NCBI Taxonomy" id="7224"/>
    <lineage>
        <taxon>Eukaryota</taxon>
        <taxon>Metazoa</taxon>
        <taxon>Ecdysozoa</taxon>
        <taxon>Arthropoda</taxon>
        <taxon>Hexapoda</taxon>
        <taxon>Insecta</taxon>
        <taxon>Pterygota</taxon>
        <taxon>Neoptera</taxon>
        <taxon>Endopterygota</taxon>
        <taxon>Diptera</taxon>
        <taxon>Brachycera</taxon>
        <taxon>Muscomorpha</taxon>
        <taxon>Ephydroidea</taxon>
        <taxon>Drosophilidae</taxon>
        <taxon>Drosophila</taxon>
    </lineage>
</organism>
<evidence type="ECO:0000313" key="3">
    <source>
        <dbReference type="Proteomes" id="UP000504633"/>
    </source>
</evidence>
<accession>A0A6J1LPP7</accession>
<dbReference type="KEGG" id="dhe:111596786"/>
<dbReference type="GO" id="GO:0005680">
    <property type="term" value="C:anaphase-promoting complex"/>
    <property type="evidence" value="ECO:0007669"/>
    <property type="project" value="InterPro"/>
</dbReference>
<feature type="compositionally biased region" description="Low complexity" evidence="2">
    <location>
        <begin position="81"/>
        <end position="97"/>
    </location>
</feature>
<evidence type="ECO:0000256" key="2">
    <source>
        <dbReference type="SAM" id="MobiDB-lite"/>
    </source>
</evidence>
<dbReference type="GO" id="GO:0031145">
    <property type="term" value="P:anaphase-promoting complex-dependent catabolic process"/>
    <property type="evidence" value="ECO:0007669"/>
    <property type="project" value="InterPro"/>
</dbReference>
<dbReference type="RefSeq" id="XP_023166907.1">
    <property type="nucleotide sequence ID" value="XM_023311139.2"/>
</dbReference>
<dbReference type="InterPro" id="IPR018860">
    <property type="entry name" value="APC_suCDC26"/>
</dbReference>
<gene>
    <name evidence="4" type="primary">LOC111596786</name>
</gene>
<dbReference type="GeneID" id="111596786"/>
<dbReference type="OrthoDB" id="7865844at2759"/>
<dbReference type="OMA" id="VTQRQME"/>
<dbReference type="Proteomes" id="UP000504633">
    <property type="component" value="Unplaced"/>
</dbReference>
<proteinExistence type="predicted"/>